<feature type="compositionally biased region" description="Polar residues" evidence="1">
    <location>
        <begin position="30"/>
        <end position="39"/>
    </location>
</feature>
<gene>
    <name evidence="2" type="ORF">GCM10017790_67950</name>
</gene>
<sequence>MGDKAIACASRSAASAEPGVSLRAAGPITPASSARTVTTSKDRDGKDFLRALEPRRENMGEPPKSGKGSPAGTKICPGVIVRTRRSGFARSRRGVCQMFGFGAGPPVKTDRGVSADRATAPGVVDL</sequence>
<reference evidence="3" key="1">
    <citation type="journal article" date="2019" name="Int. J. Syst. Evol. Microbiol.">
        <title>The Global Catalogue of Microorganisms (GCM) 10K type strain sequencing project: providing services to taxonomists for standard genome sequencing and annotation.</title>
        <authorList>
            <consortium name="The Broad Institute Genomics Platform"/>
            <consortium name="The Broad Institute Genome Sequencing Center for Infectious Disease"/>
            <person name="Wu L."/>
            <person name="Ma J."/>
        </authorList>
    </citation>
    <scope>NUCLEOTIDE SEQUENCE [LARGE SCALE GENOMIC DNA]</scope>
    <source>
        <strain evidence="3">CGMCC 4.7683</strain>
    </source>
</reference>
<dbReference type="Proteomes" id="UP000635387">
    <property type="component" value="Unassembled WGS sequence"/>
</dbReference>
<feature type="compositionally biased region" description="Basic and acidic residues" evidence="1">
    <location>
        <begin position="40"/>
        <end position="59"/>
    </location>
</feature>
<evidence type="ECO:0000256" key="1">
    <source>
        <dbReference type="SAM" id="MobiDB-lite"/>
    </source>
</evidence>
<name>A0ABQ3M2A6_9PSEU</name>
<dbReference type="EMBL" id="BNAY01000009">
    <property type="protein sequence ID" value="GHH31805.1"/>
    <property type="molecule type" value="Genomic_DNA"/>
</dbReference>
<comment type="caution">
    <text evidence="2">The sequence shown here is derived from an EMBL/GenBank/DDBJ whole genome shotgun (WGS) entry which is preliminary data.</text>
</comment>
<feature type="compositionally biased region" description="Low complexity" evidence="1">
    <location>
        <begin position="1"/>
        <end position="16"/>
    </location>
</feature>
<organism evidence="2 3">
    <name type="scientific">Amycolatopsis oliviviridis</name>
    <dbReference type="NCBI Taxonomy" id="1471590"/>
    <lineage>
        <taxon>Bacteria</taxon>
        <taxon>Bacillati</taxon>
        <taxon>Actinomycetota</taxon>
        <taxon>Actinomycetes</taxon>
        <taxon>Pseudonocardiales</taxon>
        <taxon>Pseudonocardiaceae</taxon>
        <taxon>Amycolatopsis</taxon>
    </lineage>
</organism>
<accession>A0ABQ3M2A6</accession>
<feature type="region of interest" description="Disordered" evidence="1">
    <location>
        <begin position="101"/>
        <end position="126"/>
    </location>
</feature>
<evidence type="ECO:0000313" key="3">
    <source>
        <dbReference type="Proteomes" id="UP000635387"/>
    </source>
</evidence>
<feature type="region of interest" description="Disordered" evidence="1">
    <location>
        <begin position="1"/>
        <end position="76"/>
    </location>
</feature>
<evidence type="ECO:0000313" key="2">
    <source>
        <dbReference type="EMBL" id="GHH31805.1"/>
    </source>
</evidence>
<protein>
    <submittedName>
        <fullName evidence="2">Uncharacterized protein</fullName>
    </submittedName>
</protein>
<keyword evidence="3" id="KW-1185">Reference proteome</keyword>
<proteinExistence type="predicted"/>